<name>A0ABQ7Y8V6_BRANA</name>
<dbReference type="InterPro" id="IPR042185">
    <property type="entry name" value="Serpin_sf_2"/>
</dbReference>
<organism evidence="4 5">
    <name type="scientific">Brassica napus</name>
    <name type="common">Rape</name>
    <dbReference type="NCBI Taxonomy" id="3708"/>
    <lineage>
        <taxon>Eukaryota</taxon>
        <taxon>Viridiplantae</taxon>
        <taxon>Streptophyta</taxon>
        <taxon>Embryophyta</taxon>
        <taxon>Tracheophyta</taxon>
        <taxon>Spermatophyta</taxon>
        <taxon>Magnoliopsida</taxon>
        <taxon>eudicotyledons</taxon>
        <taxon>Gunneridae</taxon>
        <taxon>Pentapetalae</taxon>
        <taxon>rosids</taxon>
        <taxon>malvids</taxon>
        <taxon>Brassicales</taxon>
        <taxon>Brassicaceae</taxon>
        <taxon>Brassiceae</taxon>
        <taxon>Brassica</taxon>
    </lineage>
</organism>
<evidence type="ECO:0000256" key="2">
    <source>
        <dbReference type="RuleBase" id="RU000411"/>
    </source>
</evidence>
<keyword evidence="5" id="KW-1185">Reference proteome</keyword>
<evidence type="ECO:0000259" key="3">
    <source>
        <dbReference type="SMART" id="SM00093"/>
    </source>
</evidence>
<proteinExistence type="inferred from homology"/>
<evidence type="ECO:0000256" key="1">
    <source>
        <dbReference type="ARBA" id="ARBA00009500"/>
    </source>
</evidence>
<dbReference type="PANTHER" id="PTHR11461">
    <property type="entry name" value="SERINE PROTEASE INHIBITOR, SERPIN"/>
    <property type="match status" value="1"/>
</dbReference>
<protein>
    <recommendedName>
        <fullName evidence="3">Serpin domain-containing protein</fullName>
    </recommendedName>
</protein>
<sequence>MATKEKKKDMELGQSTEMQNDVMVLLAKHVIATVANGSNFVFSPMSVNLLLCLIAVGSSCVSKQQILTFLMSPSSDHLNAVLAKMVSVVHANGTERSDLRLSMATGVWIDQSLSVKPSFKEVLENSFKGNCSHVDFFNKPAEVIDECTFKGAWGVKFDPKLTEDNDFHLLDGTSVKVPFMTNDKSQYLKGYDGFQVLCIPYVEDDQREFSMYIYLPNDKNGLPALLEKIGSEPRFFDNHLPRYHKLYVSNILHKACIEVDEEGTEAAAVSVGDIRFLCLRKNPDFIADHPFLFTVREDKSGVILFMGQVLDPSKH</sequence>
<dbReference type="Pfam" id="PF00079">
    <property type="entry name" value="Serpin"/>
    <property type="match status" value="3"/>
</dbReference>
<accession>A0ABQ7Y8V6</accession>
<dbReference type="InterPro" id="IPR023795">
    <property type="entry name" value="Serpin_CS"/>
</dbReference>
<dbReference type="InterPro" id="IPR000215">
    <property type="entry name" value="Serpin_fam"/>
</dbReference>
<dbReference type="PANTHER" id="PTHR11461:SF304">
    <property type="entry name" value="SERPIN-Z10-RELATED"/>
    <property type="match status" value="1"/>
</dbReference>
<dbReference type="SMART" id="SM00093">
    <property type="entry name" value="SERPIN"/>
    <property type="match status" value="1"/>
</dbReference>
<dbReference type="InterPro" id="IPR042178">
    <property type="entry name" value="Serpin_sf_1"/>
</dbReference>
<dbReference type="SUPFAM" id="SSF56574">
    <property type="entry name" value="Serpins"/>
    <property type="match status" value="1"/>
</dbReference>
<dbReference type="EMBL" id="JAGKQM010000018">
    <property type="protein sequence ID" value="KAH0864638.1"/>
    <property type="molecule type" value="Genomic_DNA"/>
</dbReference>
<dbReference type="Gene3D" id="3.30.497.10">
    <property type="entry name" value="Antithrombin, subunit I, domain 2"/>
    <property type="match status" value="1"/>
</dbReference>
<dbReference type="PROSITE" id="PS00284">
    <property type="entry name" value="SERPIN"/>
    <property type="match status" value="1"/>
</dbReference>
<dbReference type="CDD" id="cd02043">
    <property type="entry name" value="serpinP_plants"/>
    <property type="match status" value="1"/>
</dbReference>
<evidence type="ECO:0000313" key="5">
    <source>
        <dbReference type="Proteomes" id="UP000824890"/>
    </source>
</evidence>
<reference evidence="4 5" key="1">
    <citation type="submission" date="2021-05" db="EMBL/GenBank/DDBJ databases">
        <title>Genome Assembly of Synthetic Allotetraploid Brassica napus Reveals Homoeologous Exchanges between Subgenomes.</title>
        <authorList>
            <person name="Davis J.T."/>
        </authorList>
    </citation>
    <scope>NUCLEOTIDE SEQUENCE [LARGE SCALE GENOMIC DNA]</scope>
    <source>
        <strain evidence="5">cv. Da-Ae</strain>
        <tissue evidence="4">Seedling</tissue>
    </source>
</reference>
<dbReference type="Proteomes" id="UP000824890">
    <property type="component" value="Unassembled WGS sequence"/>
</dbReference>
<gene>
    <name evidence="4" type="ORF">HID58_081849</name>
</gene>
<dbReference type="Gene3D" id="2.30.39.10">
    <property type="entry name" value="Alpha-1-antitrypsin, domain 1"/>
    <property type="match status" value="1"/>
</dbReference>
<comment type="caution">
    <text evidence="4">The sequence shown here is derived from an EMBL/GenBank/DDBJ whole genome shotgun (WGS) entry which is preliminary data.</text>
</comment>
<comment type="similarity">
    <text evidence="1 2">Belongs to the serpin family.</text>
</comment>
<dbReference type="InterPro" id="IPR036186">
    <property type="entry name" value="Serpin_sf"/>
</dbReference>
<evidence type="ECO:0000313" key="4">
    <source>
        <dbReference type="EMBL" id="KAH0864638.1"/>
    </source>
</evidence>
<feature type="domain" description="Serpin" evidence="3">
    <location>
        <begin position="24"/>
        <end position="312"/>
    </location>
</feature>
<dbReference type="InterPro" id="IPR023796">
    <property type="entry name" value="Serpin_dom"/>
</dbReference>